<name>X6MB76_RETFI</name>
<dbReference type="Proteomes" id="UP000023152">
    <property type="component" value="Unassembled WGS sequence"/>
</dbReference>
<dbReference type="Gene3D" id="3.30.40.10">
    <property type="entry name" value="Zinc/RING finger domain, C3HC4 (zinc finger)"/>
    <property type="match status" value="1"/>
</dbReference>
<organism evidence="1 2">
    <name type="scientific">Reticulomyxa filosa</name>
    <dbReference type="NCBI Taxonomy" id="46433"/>
    <lineage>
        <taxon>Eukaryota</taxon>
        <taxon>Sar</taxon>
        <taxon>Rhizaria</taxon>
        <taxon>Retaria</taxon>
        <taxon>Foraminifera</taxon>
        <taxon>Monothalamids</taxon>
        <taxon>Reticulomyxidae</taxon>
        <taxon>Reticulomyxa</taxon>
    </lineage>
</organism>
<sequence length="282" mass="33032">MSKVEDEKYKDKESSIKTRVTPVPFGNKCFDRNWVLKLNNQDCISNFICLVCKQVANNSVEISCSQHEDVDKALVVGENCLKQFLDNNNNTCPVRPHDGCQYYKAQSVRMHIDGLNVICPNQFNQDLAHEGRQTGDIITMCSFKEKIKDLHEHLRTSCILKTSDCWFKQFGCVHCCLEKDLKQHLIENMEMHFQLVIEKYEWAKNTIRQQQNEITILKSQRVLNTKSLNDITKMNEDSIALKHKIVCFLFLFLYKKTTIQIYMYQEELANQTTKLKQEFETI</sequence>
<evidence type="ECO:0008006" key="3">
    <source>
        <dbReference type="Google" id="ProtNLM"/>
    </source>
</evidence>
<accession>X6MB76</accession>
<keyword evidence="2" id="KW-1185">Reference proteome</keyword>
<comment type="caution">
    <text evidence="1">The sequence shown here is derived from an EMBL/GenBank/DDBJ whole genome shotgun (WGS) entry which is preliminary data.</text>
</comment>
<feature type="non-terminal residue" evidence="1">
    <location>
        <position position="282"/>
    </location>
</feature>
<reference evidence="1 2" key="1">
    <citation type="journal article" date="2013" name="Curr. Biol.">
        <title>The Genome of the Foraminiferan Reticulomyxa filosa.</title>
        <authorList>
            <person name="Glockner G."/>
            <person name="Hulsmann N."/>
            <person name="Schleicher M."/>
            <person name="Noegel A.A."/>
            <person name="Eichinger L."/>
            <person name="Gallinger C."/>
            <person name="Pawlowski J."/>
            <person name="Sierra R."/>
            <person name="Euteneuer U."/>
            <person name="Pillet L."/>
            <person name="Moustafa A."/>
            <person name="Platzer M."/>
            <person name="Groth M."/>
            <person name="Szafranski K."/>
            <person name="Schliwa M."/>
        </authorList>
    </citation>
    <scope>NUCLEOTIDE SEQUENCE [LARGE SCALE GENOMIC DNA]</scope>
</reference>
<dbReference type="EMBL" id="ASPP01023016">
    <property type="protein sequence ID" value="ETO10886.1"/>
    <property type="molecule type" value="Genomic_DNA"/>
</dbReference>
<protein>
    <recommendedName>
        <fullName evidence="3">TRAF-type domain-containing protein</fullName>
    </recommendedName>
</protein>
<evidence type="ECO:0000313" key="2">
    <source>
        <dbReference type="Proteomes" id="UP000023152"/>
    </source>
</evidence>
<gene>
    <name evidence="1" type="ORF">RFI_26491</name>
</gene>
<evidence type="ECO:0000313" key="1">
    <source>
        <dbReference type="EMBL" id="ETO10886.1"/>
    </source>
</evidence>
<dbReference type="InterPro" id="IPR013083">
    <property type="entry name" value="Znf_RING/FYVE/PHD"/>
</dbReference>
<dbReference type="AlphaFoldDB" id="X6MB76"/>
<proteinExistence type="predicted"/>